<accession>A0A0M3JIR6</accession>
<name>A0A0M3JIR6_ANISI</name>
<gene>
    <name evidence="1" type="ORF">ASIM_LOCUS7299</name>
</gene>
<sequence>MYSQVQGITRNLMYAASSGLSSAQTSSHHGPHKTILVIDDQQIDWLVNSSNPYALIKHQHLLNPIFPIQFRHSQL</sequence>
<evidence type="ECO:0000313" key="3">
    <source>
        <dbReference type="WBParaSite" id="ASIM_0000753201-mRNA-1"/>
    </source>
</evidence>
<reference evidence="1 2" key="2">
    <citation type="submission" date="2018-11" db="EMBL/GenBank/DDBJ databases">
        <authorList>
            <consortium name="Pathogen Informatics"/>
        </authorList>
    </citation>
    <scope>NUCLEOTIDE SEQUENCE [LARGE SCALE GENOMIC DNA]</scope>
</reference>
<dbReference type="WBParaSite" id="ASIM_0000753201-mRNA-1">
    <property type="protein sequence ID" value="ASIM_0000753201-mRNA-1"/>
    <property type="gene ID" value="ASIM_0000753201"/>
</dbReference>
<evidence type="ECO:0000313" key="2">
    <source>
        <dbReference type="Proteomes" id="UP000267096"/>
    </source>
</evidence>
<organism evidence="3">
    <name type="scientific">Anisakis simplex</name>
    <name type="common">Herring worm</name>
    <dbReference type="NCBI Taxonomy" id="6269"/>
    <lineage>
        <taxon>Eukaryota</taxon>
        <taxon>Metazoa</taxon>
        <taxon>Ecdysozoa</taxon>
        <taxon>Nematoda</taxon>
        <taxon>Chromadorea</taxon>
        <taxon>Rhabditida</taxon>
        <taxon>Spirurina</taxon>
        <taxon>Ascaridomorpha</taxon>
        <taxon>Ascaridoidea</taxon>
        <taxon>Anisakidae</taxon>
        <taxon>Anisakis</taxon>
        <taxon>Anisakis simplex complex</taxon>
    </lineage>
</organism>
<reference evidence="3" key="1">
    <citation type="submission" date="2017-02" db="UniProtKB">
        <authorList>
            <consortium name="WormBaseParasite"/>
        </authorList>
    </citation>
    <scope>IDENTIFICATION</scope>
</reference>
<dbReference type="AlphaFoldDB" id="A0A0M3JIR6"/>
<protein>
    <submittedName>
        <fullName evidence="3">Response regulator</fullName>
    </submittedName>
</protein>
<dbReference type="EMBL" id="UYRR01017404">
    <property type="protein sequence ID" value="VDK28902.1"/>
    <property type="molecule type" value="Genomic_DNA"/>
</dbReference>
<evidence type="ECO:0000313" key="1">
    <source>
        <dbReference type="EMBL" id="VDK28902.1"/>
    </source>
</evidence>
<proteinExistence type="predicted"/>
<keyword evidence="2" id="KW-1185">Reference proteome</keyword>
<dbReference type="Proteomes" id="UP000267096">
    <property type="component" value="Unassembled WGS sequence"/>
</dbReference>